<reference evidence="1 2" key="1">
    <citation type="submission" date="2019-10" db="EMBL/GenBank/DDBJ databases">
        <title>Cognatihalovulum marinum gen. nov. sp. nov., a new member of the family Rhodobacteraceae isolated from deep seawater of the Northwest Indian Ocean.</title>
        <authorList>
            <person name="Ruan C."/>
            <person name="Wang J."/>
            <person name="Zheng X."/>
            <person name="Song L."/>
            <person name="Zhu Y."/>
            <person name="Huang Y."/>
            <person name="Lu Z."/>
            <person name="Du W."/>
            <person name="Huang L."/>
            <person name="Dai X."/>
        </authorList>
    </citation>
    <scope>NUCLEOTIDE SEQUENCE [LARGE SCALE GENOMIC DNA]</scope>
    <source>
        <strain evidence="1 2">2CG4</strain>
    </source>
</reference>
<comment type="caution">
    <text evidence="1">The sequence shown here is derived from an EMBL/GenBank/DDBJ whole genome shotgun (WGS) entry which is preliminary data.</text>
</comment>
<protein>
    <submittedName>
        <fullName evidence="1">Uncharacterized protein</fullName>
    </submittedName>
</protein>
<organism evidence="1 2">
    <name type="scientific">Halovulum marinum</name>
    <dbReference type="NCBI Taxonomy" id="2662447"/>
    <lineage>
        <taxon>Bacteria</taxon>
        <taxon>Pseudomonadati</taxon>
        <taxon>Pseudomonadota</taxon>
        <taxon>Alphaproteobacteria</taxon>
        <taxon>Rhodobacterales</taxon>
        <taxon>Paracoccaceae</taxon>
        <taxon>Halovulum</taxon>
    </lineage>
</organism>
<sequence>MALGIALAMFSPTANAEGNRGVVGNEDVAYFCADTAEHVRLLDFALNSIVEEPGRYGQSAGKLLVEKTNDLLAVERKLKVVSGPSVYNFLFVPDSKILELLRGADELNRLSYREPGSDRTMAKMQEFSLLSNTIQKDLPLLCRSDFQSE</sequence>
<evidence type="ECO:0000313" key="1">
    <source>
        <dbReference type="EMBL" id="MSU88917.1"/>
    </source>
</evidence>
<keyword evidence="2" id="KW-1185">Reference proteome</keyword>
<name>A0A6L5YXF5_9RHOB</name>
<proteinExistence type="predicted"/>
<evidence type="ECO:0000313" key="2">
    <source>
        <dbReference type="Proteomes" id="UP000474957"/>
    </source>
</evidence>
<dbReference type="RefSeq" id="WP_154445376.1">
    <property type="nucleotide sequence ID" value="NZ_WIND01000002.1"/>
</dbReference>
<dbReference type="AlphaFoldDB" id="A0A6L5YXF5"/>
<gene>
    <name evidence="1" type="ORF">GE300_04675</name>
</gene>
<dbReference type="Proteomes" id="UP000474957">
    <property type="component" value="Unassembled WGS sequence"/>
</dbReference>
<dbReference type="EMBL" id="WIND01000002">
    <property type="protein sequence ID" value="MSU88917.1"/>
    <property type="molecule type" value="Genomic_DNA"/>
</dbReference>
<accession>A0A6L5YXF5</accession>